<comment type="caution">
    <text evidence="4">The sequence shown here is derived from an EMBL/GenBank/DDBJ whole genome shotgun (WGS) entry which is preliminary data.</text>
</comment>
<protein>
    <recommendedName>
        <fullName evidence="3">Histidine kinase/HSP90-like ATPase domain-containing protein</fullName>
    </recommendedName>
</protein>
<evidence type="ECO:0000256" key="1">
    <source>
        <dbReference type="ARBA" id="ARBA00022527"/>
    </source>
</evidence>
<dbReference type="Pfam" id="PF13581">
    <property type="entry name" value="HATPase_c_2"/>
    <property type="match status" value="1"/>
</dbReference>
<dbReference type="SUPFAM" id="SSF55874">
    <property type="entry name" value="ATPase domain of HSP90 chaperone/DNA topoisomerase II/histidine kinase"/>
    <property type="match status" value="1"/>
</dbReference>
<keyword evidence="5" id="KW-1185">Reference proteome</keyword>
<keyword evidence="1" id="KW-0418">Kinase</keyword>
<feature type="compositionally biased region" description="Basic and acidic residues" evidence="2">
    <location>
        <begin position="276"/>
        <end position="289"/>
    </location>
</feature>
<keyword evidence="1" id="KW-0808">Transferase</keyword>
<sequence length="337" mass="34347">MIPSPPLGTAATAGLAVPGARTASGPDGTVAERRFRFELAAHPGSPAQARRLTRARLTGWSVCEDTCDTATLVVSELVTNAIVHTASSRVVCELSDGPDLVRIAVRDEGCAPGEPHPSPQRPEEEHGRGLMLVEALSHAWGTREHGSGLVVWAELPRTAAATAPADDTEPDGERRGTELDARLGSAPGRTGKHPSERGESHGTGFGTDLGTGPGADLGTGPGADLRTGLGADLGTGSGTDPRTGLGTDLGTGSGEQRGAGRGAGSAPGVGRQAGPGEDRTGRSGREVRGDLGWGAPQPTPERPAHPHRETEDSARTGRTARHGASHATTHGTGAVWL</sequence>
<evidence type="ECO:0000313" key="4">
    <source>
        <dbReference type="EMBL" id="GAA5066000.1"/>
    </source>
</evidence>
<dbReference type="PANTHER" id="PTHR35526:SF3">
    <property type="entry name" value="ANTI-SIGMA-F FACTOR RSBW"/>
    <property type="match status" value="1"/>
</dbReference>
<gene>
    <name evidence="4" type="ORF">GCM10023336_47280</name>
</gene>
<feature type="region of interest" description="Disordered" evidence="2">
    <location>
        <begin position="160"/>
        <end position="337"/>
    </location>
</feature>
<dbReference type="Proteomes" id="UP001500124">
    <property type="component" value="Unassembled WGS sequence"/>
</dbReference>
<feature type="compositionally biased region" description="Gly residues" evidence="2">
    <location>
        <begin position="247"/>
        <end position="273"/>
    </location>
</feature>
<dbReference type="InterPro" id="IPR003594">
    <property type="entry name" value="HATPase_dom"/>
</dbReference>
<reference evidence="5" key="1">
    <citation type="journal article" date="2019" name="Int. J. Syst. Evol. Microbiol.">
        <title>The Global Catalogue of Microorganisms (GCM) 10K type strain sequencing project: providing services to taxonomists for standard genome sequencing and annotation.</title>
        <authorList>
            <consortium name="The Broad Institute Genomics Platform"/>
            <consortium name="The Broad Institute Genome Sequencing Center for Infectious Disease"/>
            <person name="Wu L."/>
            <person name="Ma J."/>
        </authorList>
    </citation>
    <scope>NUCLEOTIDE SEQUENCE [LARGE SCALE GENOMIC DNA]</scope>
    <source>
        <strain evidence="5">JCM 18410</strain>
    </source>
</reference>
<dbReference type="CDD" id="cd16936">
    <property type="entry name" value="HATPase_RsbW-like"/>
    <property type="match status" value="1"/>
</dbReference>
<feature type="region of interest" description="Disordered" evidence="2">
    <location>
        <begin position="108"/>
        <end position="127"/>
    </location>
</feature>
<feature type="compositionally biased region" description="Gly residues" evidence="2">
    <location>
        <begin position="201"/>
        <end position="221"/>
    </location>
</feature>
<organism evidence="4 5">
    <name type="scientific">Streptomyces similanensis</name>
    <dbReference type="NCBI Taxonomy" id="1274988"/>
    <lineage>
        <taxon>Bacteria</taxon>
        <taxon>Bacillati</taxon>
        <taxon>Actinomycetota</taxon>
        <taxon>Actinomycetes</taxon>
        <taxon>Kitasatosporales</taxon>
        <taxon>Streptomycetaceae</taxon>
        <taxon>Streptomyces</taxon>
    </lineage>
</organism>
<proteinExistence type="predicted"/>
<feature type="domain" description="Histidine kinase/HSP90-like ATPase" evidence="3">
    <location>
        <begin position="40"/>
        <end position="152"/>
    </location>
</feature>
<name>A0ABP9KU28_9ACTN</name>
<dbReference type="EMBL" id="BAABKC010000070">
    <property type="protein sequence ID" value="GAA5066000.1"/>
    <property type="molecule type" value="Genomic_DNA"/>
</dbReference>
<dbReference type="InterPro" id="IPR050267">
    <property type="entry name" value="Anti-sigma-factor_SerPK"/>
</dbReference>
<keyword evidence="1" id="KW-0723">Serine/threonine-protein kinase</keyword>
<evidence type="ECO:0000256" key="2">
    <source>
        <dbReference type="SAM" id="MobiDB-lite"/>
    </source>
</evidence>
<dbReference type="PANTHER" id="PTHR35526">
    <property type="entry name" value="ANTI-SIGMA-F FACTOR RSBW-RELATED"/>
    <property type="match status" value="1"/>
</dbReference>
<dbReference type="Gene3D" id="3.30.565.10">
    <property type="entry name" value="Histidine kinase-like ATPase, C-terminal domain"/>
    <property type="match status" value="1"/>
</dbReference>
<evidence type="ECO:0000259" key="3">
    <source>
        <dbReference type="Pfam" id="PF13581"/>
    </source>
</evidence>
<dbReference type="InterPro" id="IPR036890">
    <property type="entry name" value="HATPase_C_sf"/>
</dbReference>
<accession>A0ABP9KU28</accession>
<evidence type="ECO:0000313" key="5">
    <source>
        <dbReference type="Proteomes" id="UP001500124"/>
    </source>
</evidence>
<feature type="compositionally biased region" description="Basic and acidic residues" evidence="2">
    <location>
        <begin position="171"/>
        <end position="181"/>
    </location>
</feature>
<feature type="compositionally biased region" description="Basic and acidic residues" evidence="2">
    <location>
        <begin position="302"/>
        <end position="315"/>
    </location>
</feature>